<proteinExistence type="predicted"/>
<dbReference type="AlphaFoldDB" id="A0A7J6QIN1"/>
<gene>
    <name evidence="2" type="ORF">FOZ62_021623</name>
</gene>
<dbReference type="EMBL" id="JABANM010029367">
    <property type="protein sequence ID" value="KAF4708108.1"/>
    <property type="molecule type" value="Genomic_DNA"/>
</dbReference>
<organism evidence="2 3">
    <name type="scientific">Perkinsus olseni</name>
    <name type="common">Perkinsus atlanticus</name>
    <dbReference type="NCBI Taxonomy" id="32597"/>
    <lineage>
        <taxon>Eukaryota</taxon>
        <taxon>Sar</taxon>
        <taxon>Alveolata</taxon>
        <taxon>Perkinsozoa</taxon>
        <taxon>Perkinsea</taxon>
        <taxon>Perkinsida</taxon>
        <taxon>Perkinsidae</taxon>
        <taxon>Perkinsus</taxon>
    </lineage>
</organism>
<comment type="caution">
    <text evidence="2">The sequence shown here is derived from an EMBL/GenBank/DDBJ whole genome shotgun (WGS) entry which is preliminary data.</text>
</comment>
<reference evidence="2 3" key="1">
    <citation type="submission" date="2020-04" db="EMBL/GenBank/DDBJ databases">
        <title>Perkinsus olseni comparative genomics.</title>
        <authorList>
            <person name="Bogema D.R."/>
        </authorList>
    </citation>
    <scope>NUCLEOTIDE SEQUENCE [LARGE SCALE GENOMIC DNA]</scope>
    <source>
        <strain evidence="2">ATCC PRA-205</strain>
    </source>
</reference>
<dbReference type="Proteomes" id="UP000574390">
    <property type="component" value="Unassembled WGS sequence"/>
</dbReference>
<name>A0A7J6QIN1_PEROL</name>
<evidence type="ECO:0000313" key="2">
    <source>
        <dbReference type="EMBL" id="KAF4708108.1"/>
    </source>
</evidence>
<feature type="region of interest" description="Disordered" evidence="1">
    <location>
        <begin position="1"/>
        <end position="20"/>
    </location>
</feature>
<accession>A0A7J6QIN1</accession>
<evidence type="ECO:0000313" key="3">
    <source>
        <dbReference type="Proteomes" id="UP000574390"/>
    </source>
</evidence>
<feature type="non-terminal residue" evidence="2">
    <location>
        <position position="155"/>
    </location>
</feature>
<feature type="non-terminal residue" evidence="2">
    <location>
        <position position="1"/>
    </location>
</feature>
<evidence type="ECO:0000256" key="1">
    <source>
        <dbReference type="SAM" id="MobiDB-lite"/>
    </source>
</evidence>
<protein>
    <submittedName>
        <fullName evidence="2">Uncharacterized protein</fullName>
    </submittedName>
</protein>
<sequence>SITIMSRKGNPSSSSSSSKHWLNANDLAGFVTYTPNQQQQQQQQQRQRHHHNSNYYNDYYYYYGWQQQQHSSSSSEGRRYYKNRMIGKFSHTYRLLVRYDDNNSNKQQQHDRLHEENTEMLNDRLADPDYLLPWKYVVGVDITVWDKSSLPICPI</sequence>